<evidence type="ECO:0000256" key="1">
    <source>
        <dbReference type="SAM" id="MobiDB-lite"/>
    </source>
</evidence>
<evidence type="ECO:0000313" key="2">
    <source>
        <dbReference type="EMBL" id="BFO14676.1"/>
    </source>
</evidence>
<protein>
    <submittedName>
        <fullName evidence="2">Uncharacterized protein</fullName>
    </submittedName>
</protein>
<organism evidence="2">
    <name type="scientific">Streptomyces haneummycinicus</name>
    <dbReference type="NCBI Taxonomy" id="3074435"/>
    <lineage>
        <taxon>Bacteria</taxon>
        <taxon>Bacillati</taxon>
        <taxon>Actinomycetota</taxon>
        <taxon>Actinomycetes</taxon>
        <taxon>Kitasatosporales</taxon>
        <taxon>Streptomycetaceae</taxon>
        <taxon>Streptomyces</taxon>
    </lineage>
</organism>
<feature type="compositionally biased region" description="Low complexity" evidence="1">
    <location>
        <begin position="36"/>
        <end position="53"/>
    </location>
</feature>
<reference evidence="2" key="2">
    <citation type="submission" date="2024-07" db="EMBL/GenBank/DDBJ databases">
        <title>Streptomyces haneummycinica sp. nov., a new antibiotic-producing actinobacterium isolated from marine sediment.</title>
        <authorList>
            <person name="Uemura M."/>
            <person name="Hamada M."/>
            <person name="Hirano S."/>
            <person name="Kobayashi K."/>
            <person name="Ohshiro T."/>
            <person name="Kobayashi T."/>
            <person name="Terahara T."/>
        </authorList>
    </citation>
    <scope>NUCLEOTIDE SEQUENCE</scope>
    <source>
        <strain evidence="2">KM77-8</strain>
    </source>
</reference>
<gene>
    <name evidence="2" type="ORF">SHKM778_10640</name>
</gene>
<dbReference type="AlphaFoldDB" id="A0AAT9HBB3"/>
<name>A0AAT9HBB3_9ACTN</name>
<feature type="compositionally biased region" description="Basic and acidic residues" evidence="1">
    <location>
        <begin position="1"/>
        <end position="12"/>
    </location>
</feature>
<accession>A0AAT9HBB3</accession>
<reference evidence="2" key="1">
    <citation type="submission" date="2024-06" db="EMBL/GenBank/DDBJ databases">
        <authorList>
            <consortium name="consrtm"/>
            <person name="Uemura M."/>
            <person name="Terahara T."/>
        </authorList>
    </citation>
    <scope>NUCLEOTIDE SEQUENCE</scope>
    <source>
        <strain evidence="2">KM77-8</strain>
    </source>
</reference>
<sequence length="84" mass="8463">MCRDRPAHDRLPGESADGVTPQEFTSEAVGCGGTPGETPAGPATPGRTAARPPFASALPPEDGPATSLSAARACEIRIASMVMS</sequence>
<feature type="region of interest" description="Disordered" evidence="1">
    <location>
        <begin position="1"/>
        <end position="68"/>
    </location>
</feature>
<dbReference type="EMBL" id="AP035768">
    <property type="protein sequence ID" value="BFO14676.1"/>
    <property type="molecule type" value="Genomic_DNA"/>
</dbReference>
<proteinExistence type="predicted"/>